<feature type="domain" description="Partner and localiser of BRCA2 WD40" evidence="1">
    <location>
        <begin position="2"/>
        <end position="270"/>
    </location>
</feature>
<dbReference type="AlphaFoldDB" id="A0A4Z2AZ37"/>
<protein>
    <recommendedName>
        <fullName evidence="1">Partner and localiser of BRCA2 WD40 domain-containing protein</fullName>
    </recommendedName>
</protein>
<proteinExistence type="predicted"/>
<sequence length="283" mass="29943">MVINIFPVADAAGLICVTLGQLEIREVRVLSCSSLSQVSLCGGLVQTVAALSKSRVVTSTHSASGSALRVFTLSESGSTSSSQPLVSPGICVGALSPVHGLPDALIGTDDSEQLFIWNLDTGQLLQKVLLGDGFSHVACLRGYSYSGVLFVLLQHQFLSSHQEEGGEVPVKKRTNMGLLSLVAVNPLSGKSVLATRLYPPSTWSSRLSDVDVDDRSVVGLSQNGCVCVWELGRRGVPRTVRAPESEGWQLARWGGGGTLLTGHHNGDVTLHCCRKNLIGVQTL</sequence>
<dbReference type="Pfam" id="PF16756">
    <property type="entry name" value="PALB2_WD40"/>
    <property type="match status" value="1"/>
</dbReference>
<dbReference type="Gene3D" id="2.130.10.10">
    <property type="entry name" value="YVTN repeat-like/Quinoprotein amine dehydrogenase"/>
    <property type="match status" value="1"/>
</dbReference>
<gene>
    <name evidence="2" type="ORF">fugu_007572</name>
</gene>
<dbReference type="SUPFAM" id="SSF50998">
    <property type="entry name" value="Quinoprotein alcohol dehydrogenase-like"/>
    <property type="match status" value="1"/>
</dbReference>
<evidence type="ECO:0000313" key="2">
    <source>
        <dbReference type="EMBL" id="TNM85301.1"/>
    </source>
</evidence>
<evidence type="ECO:0000259" key="1">
    <source>
        <dbReference type="Pfam" id="PF16756"/>
    </source>
</evidence>
<comment type="caution">
    <text evidence="2">The sequence shown here is derived from an EMBL/GenBank/DDBJ whole genome shotgun (WGS) entry which is preliminary data.</text>
</comment>
<dbReference type="EMBL" id="SWLE01000021">
    <property type="protein sequence ID" value="TNM85301.1"/>
    <property type="molecule type" value="Genomic_DNA"/>
</dbReference>
<accession>A0A4Z2AZ37</accession>
<dbReference type="InterPro" id="IPR031920">
    <property type="entry name" value="PALB2_WD40"/>
</dbReference>
<organism evidence="2 3">
    <name type="scientific">Takifugu bimaculatus</name>
    <dbReference type="NCBI Taxonomy" id="433685"/>
    <lineage>
        <taxon>Eukaryota</taxon>
        <taxon>Metazoa</taxon>
        <taxon>Chordata</taxon>
        <taxon>Craniata</taxon>
        <taxon>Vertebrata</taxon>
        <taxon>Euteleostomi</taxon>
        <taxon>Actinopterygii</taxon>
        <taxon>Neopterygii</taxon>
        <taxon>Teleostei</taxon>
        <taxon>Neoteleostei</taxon>
        <taxon>Acanthomorphata</taxon>
        <taxon>Eupercaria</taxon>
        <taxon>Tetraodontiformes</taxon>
        <taxon>Tetradontoidea</taxon>
        <taxon>Tetraodontidae</taxon>
        <taxon>Takifugu</taxon>
    </lineage>
</organism>
<dbReference type="GO" id="GO:0003677">
    <property type="term" value="F:DNA binding"/>
    <property type="evidence" value="ECO:0007669"/>
    <property type="project" value="InterPro"/>
</dbReference>
<dbReference type="InterPro" id="IPR015943">
    <property type="entry name" value="WD40/YVTN_repeat-like_dom_sf"/>
</dbReference>
<dbReference type="GO" id="GO:0000724">
    <property type="term" value="P:double-strand break repair via homologous recombination"/>
    <property type="evidence" value="ECO:0007669"/>
    <property type="project" value="InterPro"/>
</dbReference>
<dbReference type="PANTHER" id="PTHR14662">
    <property type="entry name" value="PARTNER AND LOCALIZER OF BRCA2"/>
    <property type="match status" value="1"/>
</dbReference>
<dbReference type="Proteomes" id="UP000516260">
    <property type="component" value="Chromosome 8"/>
</dbReference>
<dbReference type="PANTHER" id="PTHR14662:SF2">
    <property type="entry name" value="PARTNER AND LOCALIZER OF BRCA2"/>
    <property type="match status" value="1"/>
</dbReference>
<keyword evidence="3" id="KW-1185">Reference proteome</keyword>
<dbReference type="InterPro" id="IPR042417">
    <property type="entry name" value="PALB2"/>
</dbReference>
<evidence type="ECO:0000313" key="3">
    <source>
        <dbReference type="Proteomes" id="UP000516260"/>
    </source>
</evidence>
<reference evidence="2 3" key="1">
    <citation type="submission" date="2019-04" db="EMBL/GenBank/DDBJ databases">
        <title>The sequence and de novo assembly of Takifugu bimaculatus genome using PacBio and Hi-C technologies.</title>
        <authorList>
            <person name="Xu P."/>
            <person name="Liu B."/>
            <person name="Zhou Z."/>
        </authorList>
    </citation>
    <scope>NUCLEOTIDE SEQUENCE [LARGE SCALE GENOMIC DNA]</scope>
    <source>
        <strain evidence="2">TB-2018</strain>
        <tissue evidence="2">Muscle</tissue>
    </source>
</reference>
<dbReference type="GO" id="GO:0005654">
    <property type="term" value="C:nucleoplasm"/>
    <property type="evidence" value="ECO:0007669"/>
    <property type="project" value="TreeGrafter"/>
</dbReference>
<name>A0A4Z2AZ37_9TELE</name>
<dbReference type="InterPro" id="IPR011047">
    <property type="entry name" value="Quinoprotein_ADH-like_sf"/>
</dbReference>